<name>A0A1B2ECC9_9HYPH</name>
<sequence>MSDNIAASNYIELAADIVSAYVSNNSVPTGDLATLISDVHSALLRVGGGTVEIPVEAPKPAIPVKKSVTPDYIVCLEDGKKFKSLKRHLRTQYNMTPEQYREKWGLPVDYPMVAPNYAKARSELAKEMGLGQQRRKRRSSRSSS</sequence>
<dbReference type="InterPro" id="IPR008807">
    <property type="entry name" value="ROS_MUCR"/>
</dbReference>
<proteinExistence type="inferred from homology"/>
<dbReference type="Pfam" id="PF05443">
    <property type="entry name" value="ROS_MUCR"/>
    <property type="match status" value="1"/>
</dbReference>
<accession>A0A1B2ECC9</accession>
<protein>
    <submittedName>
        <fullName evidence="2">MucR family transcriptional regulator</fullName>
    </submittedName>
</protein>
<dbReference type="GO" id="GO:0008270">
    <property type="term" value="F:zinc ion binding"/>
    <property type="evidence" value="ECO:0007669"/>
    <property type="project" value="InterPro"/>
</dbReference>
<dbReference type="AlphaFoldDB" id="A0A1B2ECC9"/>
<evidence type="ECO:0000313" key="2">
    <source>
        <dbReference type="EMBL" id="ANY77621.1"/>
    </source>
</evidence>
<comment type="similarity">
    <text evidence="1">Belongs to the ros/MucR family.</text>
</comment>
<gene>
    <name evidence="2" type="ORF">BB934_04720</name>
</gene>
<dbReference type="InterPro" id="IPR041920">
    <property type="entry name" value="ROS/MUCR_sf"/>
</dbReference>
<dbReference type="KEGG" id="moc:BB934_04720"/>
<organism evidence="2">
    <name type="scientific">Microvirga ossetica</name>
    <dbReference type="NCBI Taxonomy" id="1882682"/>
    <lineage>
        <taxon>Bacteria</taxon>
        <taxon>Pseudomonadati</taxon>
        <taxon>Pseudomonadota</taxon>
        <taxon>Alphaproteobacteria</taxon>
        <taxon>Hyphomicrobiales</taxon>
        <taxon>Methylobacteriaceae</taxon>
        <taxon>Microvirga</taxon>
    </lineage>
</organism>
<evidence type="ECO:0000256" key="1">
    <source>
        <dbReference type="ARBA" id="ARBA00007031"/>
    </source>
</evidence>
<dbReference type="GO" id="GO:0006355">
    <property type="term" value="P:regulation of DNA-templated transcription"/>
    <property type="evidence" value="ECO:0007669"/>
    <property type="project" value="InterPro"/>
</dbReference>
<reference evidence="2" key="1">
    <citation type="submission" date="2016-07" db="EMBL/GenBank/DDBJ databases">
        <title>Microvirga ossetica sp. nov. a new species of rhizobia isolated from root nodules of the legume species Vicia alpestris Steven originated from North Ossetia region in the Caucasus.</title>
        <authorList>
            <person name="Safronova V.I."/>
            <person name="Kuznetsova I.G."/>
            <person name="Sazanova A.L."/>
            <person name="Belimov A."/>
            <person name="Andronov E."/>
            <person name="Osledkin Y.S."/>
            <person name="Onishchuk O.P."/>
            <person name="Kurchak O.N."/>
            <person name="Shaposhnikov A.I."/>
            <person name="Willems A."/>
            <person name="Tikhonovich I.A."/>
        </authorList>
    </citation>
    <scope>NUCLEOTIDE SEQUENCE [LARGE SCALE GENOMIC DNA]</scope>
    <source>
        <strain evidence="2">V5/3M</strain>
    </source>
</reference>
<dbReference type="Gene3D" id="1.10.10.1550">
    <property type="entry name" value="ROS/MUCR transcriptional regulator protein"/>
    <property type="match status" value="1"/>
</dbReference>
<dbReference type="EMBL" id="CP016616">
    <property type="protein sequence ID" value="ANY77621.1"/>
    <property type="molecule type" value="Genomic_DNA"/>
</dbReference>
<dbReference type="RefSeq" id="WP_173909422.1">
    <property type="nucleotide sequence ID" value="NZ_CP016616.1"/>
</dbReference>
<dbReference type="GO" id="GO:0003677">
    <property type="term" value="F:DNA binding"/>
    <property type="evidence" value="ECO:0007669"/>
    <property type="project" value="InterPro"/>
</dbReference>